<dbReference type="GO" id="GO:0006325">
    <property type="term" value="P:chromatin organization"/>
    <property type="evidence" value="ECO:0007669"/>
    <property type="project" value="UniProtKB-KW"/>
</dbReference>
<dbReference type="Gene3D" id="3.30.40.10">
    <property type="entry name" value="Zinc/RING finger domain, C3HC4 (zinc finger)"/>
    <property type="match status" value="1"/>
</dbReference>
<comment type="similarity">
    <text evidence="3">Belongs to the histone deacetylase family. HD type 2 subfamily.</text>
</comment>
<dbReference type="GO" id="GO:0005634">
    <property type="term" value="C:nucleus"/>
    <property type="evidence" value="ECO:0007669"/>
    <property type="project" value="UniProtKB-SubCell"/>
</dbReference>
<dbReference type="PANTHER" id="PTHR47665">
    <property type="entry name" value="HISTONE DEACETYLASE-LIKE PROTEIN"/>
    <property type="match status" value="1"/>
</dbReference>
<accession>A0A0B7AC38</accession>
<keyword evidence="13" id="KW-0539">Nucleus</keyword>
<keyword evidence="7 14" id="KW-0863">Zinc-finger</keyword>
<evidence type="ECO:0000256" key="9">
    <source>
        <dbReference type="ARBA" id="ARBA00022833"/>
    </source>
</evidence>
<keyword evidence="5" id="KW-0479">Metal-binding</keyword>
<protein>
    <recommendedName>
        <fullName evidence="16">UBP-type domain-containing protein</fullName>
    </recommendedName>
</protein>
<comment type="cofactor">
    <cofactor evidence="1">
        <name>Zn(2+)</name>
        <dbReference type="ChEBI" id="CHEBI:29105"/>
    </cofactor>
</comment>
<evidence type="ECO:0000256" key="11">
    <source>
        <dbReference type="ARBA" id="ARBA00023015"/>
    </source>
</evidence>
<evidence type="ECO:0000256" key="10">
    <source>
        <dbReference type="ARBA" id="ARBA00022853"/>
    </source>
</evidence>
<dbReference type="InterPro" id="IPR001607">
    <property type="entry name" value="Znf_UBP"/>
</dbReference>
<evidence type="ECO:0000256" key="5">
    <source>
        <dbReference type="ARBA" id="ARBA00022723"/>
    </source>
</evidence>
<evidence type="ECO:0000256" key="15">
    <source>
        <dbReference type="SAM" id="MobiDB-lite"/>
    </source>
</evidence>
<dbReference type="SUPFAM" id="SSF57850">
    <property type="entry name" value="RING/U-box"/>
    <property type="match status" value="1"/>
</dbReference>
<dbReference type="GO" id="GO:0016787">
    <property type="term" value="F:hydrolase activity"/>
    <property type="evidence" value="ECO:0007669"/>
    <property type="project" value="UniProtKB-KW"/>
</dbReference>
<sequence>MQNLIVTDTKHDSEAHELTSRSYALEASRDIKDNQIKVSQSCTQTSDHKPKQVDVSQQQQHPLSAPSSVPVTAVAWGDHPQPLTSAGEGTITADGKTQVTELGLKYPELPTESGDATGAKPKTNRYSPKSMFRSLIYGDEQDPEPLSIFVGNPLMASQEQIMIDRDRSRDQEYTLNVQSNMTEKGDRIPRELKMSNVDGAMPKSVDRIHEGATPETGDGSSCDQDHETGTRVDCELLGACGGSNNKPTTVQELIRLQGLQGVNEMHAVQPLPWCPHLTEVRPLPGSGLSLHAPCGSCGDETENWVCLTCYSVQCSRFVNEHMMMHKIETGHNVVLSFSDLSVWCYGCENYVDNELLFPMKNAAHEIKFGESLSRIP</sequence>
<gene>
    <name evidence="17" type="primary">ORF109061</name>
</gene>
<dbReference type="FunFam" id="3.30.40.10:FF:000342">
    <property type="entry name" value="Histone deacetylase 6"/>
    <property type="match status" value="1"/>
</dbReference>
<dbReference type="EMBL" id="HACG01031372">
    <property type="protein sequence ID" value="CEK78237.1"/>
    <property type="molecule type" value="Transcribed_RNA"/>
</dbReference>
<evidence type="ECO:0000256" key="4">
    <source>
        <dbReference type="ARBA" id="ARBA00022491"/>
    </source>
</evidence>
<keyword evidence="8" id="KW-0378">Hydrolase</keyword>
<keyword evidence="9" id="KW-0862">Zinc</keyword>
<evidence type="ECO:0000256" key="3">
    <source>
        <dbReference type="ARBA" id="ARBA00007738"/>
    </source>
</evidence>
<evidence type="ECO:0000259" key="16">
    <source>
        <dbReference type="PROSITE" id="PS50271"/>
    </source>
</evidence>
<dbReference type="AlphaFoldDB" id="A0A0B7AC38"/>
<evidence type="ECO:0000313" key="17">
    <source>
        <dbReference type="EMBL" id="CEK78237.1"/>
    </source>
</evidence>
<dbReference type="InterPro" id="IPR013083">
    <property type="entry name" value="Znf_RING/FYVE/PHD"/>
</dbReference>
<dbReference type="Pfam" id="PF02148">
    <property type="entry name" value="zf-UBP"/>
    <property type="match status" value="1"/>
</dbReference>
<dbReference type="GO" id="GO:0008270">
    <property type="term" value="F:zinc ion binding"/>
    <property type="evidence" value="ECO:0007669"/>
    <property type="project" value="UniProtKB-KW"/>
</dbReference>
<feature type="domain" description="UBP-type" evidence="16">
    <location>
        <begin position="272"/>
        <end position="370"/>
    </location>
</feature>
<name>A0A0B7AC38_9EUPU</name>
<evidence type="ECO:0000256" key="2">
    <source>
        <dbReference type="ARBA" id="ARBA00004123"/>
    </source>
</evidence>
<evidence type="ECO:0000256" key="8">
    <source>
        <dbReference type="ARBA" id="ARBA00022801"/>
    </source>
</evidence>
<keyword evidence="11" id="KW-0805">Transcription regulation</keyword>
<feature type="region of interest" description="Disordered" evidence="15">
    <location>
        <begin position="41"/>
        <end position="67"/>
    </location>
</feature>
<keyword evidence="6" id="KW-0677">Repeat</keyword>
<proteinExistence type="inferred from homology"/>
<keyword evidence="4" id="KW-0678">Repressor</keyword>
<feature type="compositionally biased region" description="Polar residues" evidence="15">
    <location>
        <begin position="54"/>
        <end position="67"/>
    </location>
</feature>
<reference evidence="17" key="1">
    <citation type="submission" date="2014-12" db="EMBL/GenBank/DDBJ databases">
        <title>Insight into the proteome of Arion vulgaris.</title>
        <authorList>
            <person name="Aradska J."/>
            <person name="Bulat T."/>
            <person name="Smidak R."/>
            <person name="Sarate P."/>
            <person name="Gangsoo J."/>
            <person name="Sialana F."/>
            <person name="Bilban M."/>
            <person name="Lubec G."/>
        </authorList>
    </citation>
    <scope>NUCLEOTIDE SEQUENCE</scope>
    <source>
        <tissue evidence="17">Skin</tissue>
    </source>
</reference>
<evidence type="ECO:0000256" key="14">
    <source>
        <dbReference type="PROSITE-ProRule" id="PRU00502"/>
    </source>
</evidence>
<dbReference type="PANTHER" id="PTHR47665:SF1">
    <property type="entry name" value="HISTONE DEACETYLASE-LIKE PROTEIN"/>
    <property type="match status" value="1"/>
</dbReference>
<dbReference type="SMART" id="SM00290">
    <property type="entry name" value="ZnF_UBP"/>
    <property type="match status" value="1"/>
</dbReference>
<organism evidence="17">
    <name type="scientific">Arion vulgaris</name>
    <dbReference type="NCBI Taxonomy" id="1028688"/>
    <lineage>
        <taxon>Eukaryota</taxon>
        <taxon>Metazoa</taxon>
        <taxon>Spiralia</taxon>
        <taxon>Lophotrochozoa</taxon>
        <taxon>Mollusca</taxon>
        <taxon>Gastropoda</taxon>
        <taxon>Heterobranchia</taxon>
        <taxon>Euthyneura</taxon>
        <taxon>Panpulmonata</taxon>
        <taxon>Eupulmonata</taxon>
        <taxon>Stylommatophora</taxon>
        <taxon>Helicina</taxon>
        <taxon>Arionoidea</taxon>
        <taxon>Arionidae</taxon>
        <taxon>Arion</taxon>
    </lineage>
</organism>
<evidence type="ECO:0000256" key="7">
    <source>
        <dbReference type="ARBA" id="ARBA00022771"/>
    </source>
</evidence>
<evidence type="ECO:0000256" key="6">
    <source>
        <dbReference type="ARBA" id="ARBA00022737"/>
    </source>
</evidence>
<keyword evidence="12" id="KW-0804">Transcription</keyword>
<evidence type="ECO:0000256" key="12">
    <source>
        <dbReference type="ARBA" id="ARBA00023163"/>
    </source>
</evidence>
<dbReference type="PROSITE" id="PS50271">
    <property type="entry name" value="ZF_UBP"/>
    <property type="match status" value="1"/>
</dbReference>
<evidence type="ECO:0000256" key="13">
    <source>
        <dbReference type="ARBA" id="ARBA00023242"/>
    </source>
</evidence>
<comment type="subcellular location">
    <subcellularLocation>
        <location evidence="2">Nucleus</location>
    </subcellularLocation>
</comment>
<keyword evidence="10" id="KW-0156">Chromatin regulator</keyword>
<evidence type="ECO:0000256" key="1">
    <source>
        <dbReference type="ARBA" id="ARBA00001947"/>
    </source>
</evidence>